<dbReference type="RefSeq" id="WP_120197746.1">
    <property type="nucleotide sequence ID" value="NZ_MCIA01000031.1"/>
</dbReference>
<dbReference type="Proteomes" id="UP000284277">
    <property type="component" value="Unassembled WGS sequence"/>
</dbReference>
<gene>
    <name evidence="1" type="ORF">BET01_06410</name>
</gene>
<dbReference type="AlphaFoldDB" id="A0A419SY82"/>
<protein>
    <recommendedName>
        <fullName evidence="3">Butirosin biosynthesis protein H N-terminal domain-containing protein</fullName>
    </recommendedName>
</protein>
<dbReference type="EMBL" id="MCIA01000031">
    <property type="protein sequence ID" value="RKD30223.1"/>
    <property type="molecule type" value="Genomic_DNA"/>
</dbReference>
<name>A0A419SY82_9FIRM</name>
<reference evidence="1 2" key="1">
    <citation type="submission" date="2016-08" db="EMBL/GenBank/DDBJ databases">
        <title>A new outlook on sporulation: Clostridium algidixylanolyticum.</title>
        <authorList>
            <person name="Poppleton D.I."/>
            <person name="Gribaldo S."/>
        </authorList>
    </citation>
    <scope>NUCLEOTIDE SEQUENCE [LARGE SCALE GENOMIC DNA]</scope>
    <source>
        <strain evidence="1 2">SPL73</strain>
    </source>
</reference>
<sequence length="362" mass="43975">MEEKGENEWILPIKEPIIASYTNDAHIASILGAYNYTQDWLMSQYILIYCRKNLKEHCWGNFYFPMTYNVRSQESCRYLRTQKIHTDTIHAMNIDIIEFVCKEIEDSNYVDIMLDPYYLRTTYCYHSEHGYHDILIYGFNRDEKIFYCADFLFSKTATYTFSEVSFEDFMKAYEKCDPNAPENYQSGLIYFYKILEKERADYVFDFQNIIHSLRAYYQCKRLENWEFYHSDDANGVAFGLEVYDMMVKYIEEIKKSEDEWINIRMFHVMLNHKRIMNERIRYLKVRYPELDDLFDPLLEKYKHIQDLCNSLTMKILKSYFAKTKIKFDDINNLLIKAKDFEQTTLKEFFDVYDTHYLNEEIH</sequence>
<accession>A0A419SY82</accession>
<dbReference type="OrthoDB" id="2624539at2"/>
<evidence type="ECO:0000313" key="2">
    <source>
        <dbReference type="Proteomes" id="UP000284277"/>
    </source>
</evidence>
<evidence type="ECO:0000313" key="1">
    <source>
        <dbReference type="EMBL" id="RKD30223.1"/>
    </source>
</evidence>
<comment type="caution">
    <text evidence="1">The sequence shown here is derived from an EMBL/GenBank/DDBJ whole genome shotgun (WGS) entry which is preliminary data.</text>
</comment>
<organism evidence="1 2">
    <name type="scientific">Lacrimispora algidixylanolytica</name>
    <dbReference type="NCBI Taxonomy" id="94868"/>
    <lineage>
        <taxon>Bacteria</taxon>
        <taxon>Bacillati</taxon>
        <taxon>Bacillota</taxon>
        <taxon>Clostridia</taxon>
        <taxon>Lachnospirales</taxon>
        <taxon>Lachnospiraceae</taxon>
        <taxon>Lacrimispora</taxon>
    </lineage>
</organism>
<proteinExistence type="predicted"/>
<keyword evidence="2" id="KW-1185">Reference proteome</keyword>
<evidence type="ECO:0008006" key="3">
    <source>
        <dbReference type="Google" id="ProtNLM"/>
    </source>
</evidence>